<dbReference type="PANTHER" id="PTHR36456">
    <property type="entry name" value="UPF0232 PROTEIN SCO3875"/>
    <property type="match status" value="1"/>
</dbReference>
<gene>
    <name evidence="2" type="ORF">JQS30_00025</name>
</gene>
<evidence type="ECO:0000313" key="2">
    <source>
        <dbReference type="EMBL" id="QSB06885.1"/>
    </source>
</evidence>
<name>A0A895XU69_9ACTN</name>
<feature type="region of interest" description="Disordered" evidence="1">
    <location>
        <begin position="1"/>
        <end position="46"/>
    </location>
</feature>
<dbReference type="Proteomes" id="UP000662939">
    <property type="component" value="Chromosome"/>
</dbReference>
<proteinExistence type="predicted"/>
<dbReference type="EMBL" id="CP070496">
    <property type="protein sequence ID" value="QSB06885.1"/>
    <property type="molecule type" value="Genomic_DNA"/>
</dbReference>
<reference evidence="2" key="1">
    <citation type="submission" date="2021-02" db="EMBL/GenBank/DDBJ databases">
        <title>Natronoglycomyces albus gen. nov., sp. nov, a haloalkaliphilic actinobacterium from a soda solonchak soil.</title>
        <authorList>
            <person name="Sorokin D.Y."/>
            <person name="Khijniak T.V."/>
            <person name="Zakharycheva A.P."/>
            <person name="Boueva O.V."/>
            <person name="Ariskina E.V."/>
            <person name="Hahnke R.L."/>
            <person name="Bunk B."/>
            <person name="Sproer C."/>
            <person name="Schumann P."/>
            <person name="Evtushenko L.I."/>
            <person name="Kublanov I.V."/>
        </authorList>
    </citation>
    <scope>NUCLEOTIDE SEQUENCE</scope>
    <source>
        <strain evidence="2">DSM 106290</strain>
    </source>
</reference>
<dbReference type="KEGG" id="nav:JQS30_00025"/>
<dbReference type="InterPro" id="IPR007922">
    <property type="entry name" value="DciA-like"/>
</dbReference>
<evidence type="ECO:0000313" key="3">
    <source>
        <dbReference type="Proteomes" id="UP000662939"/>
    </source>
</evidence>
<protein>
    <submittedName>
        <fullName evidence="2">DUF721 domain-containing protein</fullName>
    </submittedName>
</protein>
<dbReference type="Pfam" id="PF05258">
    <property type="entry name" value="DciA"/>
    <property type="match status" value="1"/>
</dbReference>
<organism evidence="2 3">
    <name type="scientific">Natronoglycomyces albus</name>
    <dbReference type="NCBI Taxonomy" id="2811108"/>
    <lineage>
        <taxon>Bacteria</taxon>
        <taxon>Bacillati</taxon>
        <taxon>Actinomycetota</taxon>
        <taxon>Actinomycetes</taxon>
        <taxon>Glycomycetales</taxon>
        <taxon>Glycomycetaceae</taxon>
        <taxon>Natronoglycomyces</taxon>
    </lineage>
</organism>
<accession>A0A895XU69</accession>
<dbReference type="AlphaFoldDB" id="A0A895XU69"/>
<evidence type="ECO:0000256" key="1">
    <source>
        <dbReference type="SAM" id="MobiDB-lite"/>
    </source>
</evidence>
<keyword evidence="3" id="KW-1185">Reference proteome</keyword>
<sequence length="154" mass="17446">MADDDVALPPPRWGQRRSNFVPRRRFASRKWSGPGPDKRDPQPLGRLLGQTMRRNGWQTNLAHAGVFARWAQIVGSDIADHCRPESLKDGELVVVAESTAWATQLRLFHKQIYAKLTAELGRGVVTRLRIQGPTQPGRVNGPRRVRFNISRDTF</sequence>
<dbReference type="PANTHER" id="PTHR36456:SF1">
    <property type="entry name" value="UPF0232 PROTEIN SCO3875"/>
    <property type="match status" value="1"/>
</dbReference>